<sequence length="168" mass="17486">MTALRPLRPRTGTGQPPAENTHDLLGMTGREILQGTLDGRFPSAPILSALGFRLAQVGHGTVVFEGEPGDDLLGPAGGMYGGFMATLLESALSAAVLTRLAGGTRSTSVKIGIDIHRAVRGETRTLRCTGTAIHVGPTTASAEARLIGAEDGELYAQATSMYAILRML</sequence>
<feature type="region of interest" description="Disordered" evidence="2">
    <location>
        <begin position="1"/>
        <end position="23"/>
    </location>
</feature>
<dbReference type="EMBL" id="AP026978">
    <property type="protein sequence ID" value="BDU01399.1"/>
    <property type="molecule type" value="Genomic_DNA"/>
</dbReference>
<dbReference type="RefSeq" id="WP_281874563.1">
    <property type="nucleotide sequence ID" value="NZ_AP026976.1"/>
</dbReference>
<evidence type="ECO:0000256" key="2">
    <source>
        <dbReference type="SAM" id="MobiDB-lite"/>
    </source>
</evidence>
<proteinExistence type="predicted"/>
<dbReference type="Proteomes" id="UP001317870">
    <property type="component" value="Chromosome"/>
</dbReference>
<keyword evidence="5" id="KW-1185">Reference proteome</keyword>
<dbReference type="InterPro" id="IPR006683">
    <property type="entry name" value="Thioestr_dom"/>
</dbReference>
<dbReference type="InterPro" id="IPR029069">
    <property type="entry name" value="HotDog_dom_sf"/>
</dbReference>
<evidence type="ECO:0000259" key="3">
    <source>
        <dbReference type="Pfam" id="PF03061"/>
    </source>
</evidence>
<evidence type="ECO:0000313" key="4">
    <source>
        <dbReference type="EMBL" id="BDU01399.1"/>
    </source>
</evidence>
<name>A0ABN6U7Y7_9NOCA</name>
<dbReference type="InterPro" id="IPR003736">
    <property type="entry name" value="PAAI_dom"/>
</dbReference>
<keyword evidence="1" id="KW-0378">Hydrolase</keyword>
<reference evidence="4 5" key="1">
    <citation type="submission" date="2022-11" db="EMBL/GenBank/DDBJ databases">
        <title>Genome Sequencing of Nocardia sp. ON39_IFM12276 and assembly.</title>
        <authorList>
            <person name="Shimojima M."/>
            <person name="Toyokawa M."/>
            <person name="Uesaka K."/>
        </authorList>
    </citation>
    <scope>NUCLEOTIDE SEQUENCE [LARGE SCALE GENOMIC DNA]</scope>
    <source>
        <strain evidence="4 5">IFM 12276</strain>
    </source>
</reference>
<dbReference type="Pfam" id="PF03061">
    <property type="entry name" value="4HBT"/>
    <property type="match status" value="1"/>
</dbReference>
<protein>
    <submittedName>
        <fullName evidence="4">Aromatic compound catabolic protein</fullName>
    </submittedName>
</protein>
<evidence type="ECO:0000313" key="5">
    <source>
        <dbReference type="Proteomes" id="UP001317870"/>
    </source>
</evidence>
<accession>A0ABN6U7Y7</accession>
<dbReference type="CDD" id="cd03443">
    <property type="entry name" value="PaaI_thioesterase"/>
    <property type="match status" value="1"/>
</dbReference>
<organism evidence="4 5">
    <name type="scientific">Nocardia sputorum</name>
    <dbReference type="NCBI Taxonomy" id="2984338"/>
    <lineage>
        <taxon>Bacteria</taxon>
        <taxon>Bacillati</taxon>
        <taxon>Actinomycetota</taxon>
        <taxon>Actinomycetes</taxon>
        <taxon>Mycobacteriales</taxon>
        <taxon>Nocardiaceae</taxon>
        <taxon>Nocardia</taxon>
    </lineage>
</organism>
<gene>
    <name evidence="4" type="ORF">IFM12276_44270</name>
</gene>
<dbReference type="Gene3D" id="3.10.129.10">
    <property type="entry name" value="Hotdog Thioesterase"/>
    <property type="match status" value="1"/>
</dbReference>
<evidence type="ECO:0000256" key="1">
    <source>
        <dbReference type="ARBA" id="ARBA00022801"/>
    </source>
</evidence>
<dbReference type="NCBIfam" id="TIGR00369">
    <property type="entry name" value="unchar_dom_1"/>
    <property type="match status" value="1"/>
</dbReference>
<dbReference type="SUPFAM" id="SSF54637">
    <property type="entry name" value="Thioesterase/thiol ester dehydrase-isomerase"/>
    <property type="match status" value="1"/>
</dbReference>
<feature type="domain" description="Thioesterase" evidence="3">
    <location>
        <begin position="77"/>
        <end position="153"/>
    </location>
</feature>